<evidence type="ECO:0000313" key="7">
    <source>
        <dbReference type="EMBL" id="RNI10969.1"/>
    </source>
</evidence>
<feature type="binding site" evidence="4">
    <location>
        <position position="299"/>
    </location>
    <ligand>
        <name>Zn(2+)</name>
        <dbReference type="ChEBI" id="CHEBI:29105"/>
    </ligand>
</feature>
<name>A0A1L3PZX9_9EURY</name>
<dbReference type="RefSeq" id="WP_072560369.1">
    <property type="nucleotide sequence ID" value="NZ_CP017921.1"/>
</dbReference>
<comment type="pathway">
    <text evidence="4">Amino-acid biosynthesis; S-adenosyl-L-methionine biosynthesis.</text>
</comment>
<comment type="catalytic activity">
    <reaction evidence="4">
        <text>5'-deoxyadenosine + H2O + H(+) = 5'-deoxyinosine + NH4(+)</text>
        <dbReference type="Rhea" id="RHEA:42892"/>
        <dbReference type="ChEBI" id="CHEBI:15377"/>
        <dbReference type="ChEBI" id="CHEBI:15378"/>
        <dbReference type="ChEBI" id="CHEBI:17319"/>
        <dbReference type="ChEBI" id="CHEBI:28938"/>
        <dbReference type="ChEBI" id="CHEBI:82775"/>
        <dbReference type="EC" id="3.5.4.41"/>
    </reaction>
</comment>
<keyword evidence="9" id="KW-1185">Reference proteome</keyword>
<dbReference type="OrthoDB" id="372084at2157"/>
<evidence type="ECO:0000313" key="6">
    <source>
        <dbReference type="EMBL" id="APH38163.1"/>
    </source>
</evidence>
<comment type="subunit">
    <text evidence="4">Homotetramer.</text>
</comment>
<dbReference type="Proteomes" id="UP000186879">
    <property type="component" value="Chromosome"/>
</dbReference>
<keyword evidence="2 4" id="KW-0378">Hydrolase</keyword>
<evidence type="ECO:0000256" key="2">
    <source>
        <dbReference type="ARBA" id="ARBA00022801"/>
    </source>
</evidence>
<comment type="caution">
    <text evidence="4">Lacks conserved residue(s) required for the propagation of feature annotation.</text>
</comment>
<dbReference type="UniPathway" id="UPA00315"/>
<dbReference type="InterPro" id="IPR050287">
    <property type="entry name" value="MTA/SAH_deaminase"/>
</dbReference>
<feature type="binding site" evidence="4">
    <location>
        <position position="211"/>
    </location>
    <ligand>
        <name>Zn(2+)</name>
        <dbReference type="ChEBI" id="CHEBI:29105"/>
    </ligand>
</feature>
<dbReference type="Proteomes" id="UP000267921">
    <property type="component" value="Unassembled WGS sequence"/>
</dbReference>
<feature type="binding site" evidence="4">
    <location>
        <position position="63"/>
    </location>
    <ligand>
        <name>Zn(2+)</name>
        <dbReference type="ChEBI" id="CHEBI:29105"/>
    </ligand>
</feature>
<comment type="miscellaneous">
    <text evidence="4">SAH is a product of SAM methyltransferases and is known to be a feedback inhibitor of these enzymes. As a result of this inhibition, organisms have evolved efficient enzymes to metabolize SAH via different pathways. The pathway found in methanogens differs from the canonical pathway, it uses the deamination of S-adenosyl-L-homocysteine to form S-inosyl-L-homocysteine for the regeneration of SAM from S-adenosyl-L-homocysteine. 5'-deoxyadenosine is a radical SAM enzyme reaction product which strongly inhibits radical SAM enzymes. A pathway for removing this product must be present in methanogens where the MTA/SAH nucleosidase which normally metabolizes this compound is absent.</text>
</comment>
<dbReference type="EMBL" id="CP017921">
    <property type="protein sequence ID" value="APH38163.1"/>
    <property type="molecule type" value="Genomic_DNA"/>
</dbReference>
<dbReference type="KEGG" id="mhaz:BHR79_00815"/>
<reference evidence="8 10" key="2">
    <citation type="submission" date="2016-10" db="EMBL/GenBank/DDBJ databases">
        <authorList>
            <person name="de Groot N.N."/>
        </authorList>
    </citation>
    <scope>NUCLEOTIDE SEQUENCE [LARGE SCALE GENOMIC DNA]</scope>
    <source>
        <strain evidence="8 10">Z-7982</strain>
    </source>
</reference>
<dbReference type="SUPFAM" id="SSF51338">
    <property type="entry name" value="Composite domain of metallo-dependent hydrolases"/>
    <property type="match status" value="1"/>
</dbReference>
<dbReference type="EC" id="3.5.4.28" evidence="4"/>
<comment type="catalytic activity">
    <reaction evidence="4">
        <text>adenosine + H2O + H(+) = inosine + NH4(+)</text>
        <dbReference type="Rhea" id="RHEA:24408"/>
        <dbReference type="ChEBI" id="CHEBI:15377"/>
        <dbReference type="ChEBI" id="CHEBI:15378"/>
        <dbReference type="ChEBI" id="CHEBI:16335"/>
        <dbReference type="ChEBI" id="CHEBI:17596"/>
        <dbReference type="ChEBI" id="CHEBI:28938"/>
        <dbReference type="EC" id="3.5.4.4"/>
    </reaction>
</comment>
<sequence length="444" mass="48354">MADILIKNGYILTMDPDTGDLKKGEVAIENGRIIYVGLSYNGKADKIIDASGSVVMPGLVNTHNHAGMTLLRGYADDLPLAEWLEDYIWPVEAKLGPEEIYAGVRLACLEMIKSGTTTFADMYIHEQAAARAVEDCGMRAALSYGMIDFGDPERAESSLLKGRNFVKDFNGAANGRISVMYGPHAPHTCSQQFLQDVREQARKDDVKVHIHVLETEAELNQMKEKYGKCSVNMLHDIGFFDSDVLAAHCIWLSEGDMDILAETGVHVSHDPVSNMKTAAGIAPVPQLLEKGVNVSLSTDGCASNNNLDMFGVMKTAALLHKVNSMDLTVIDARKVLEMATVNGAKALGIEAGMIKEGYYGDLIVVDMKRPHLTPLYDVDSHLVYSARGSDVTTVLVDGKVLMENGQVLCMDEYEIMVEASKAAKKTDSQHLIDVLGLNDPSADQ</sequence>
<dbReference type="GO" id="GO:0006556">
    <property type="term" value="P:S-adenosylmethionine biosynthetic process"/>
    <property type="evidence" value="ECO:0007669"/>
    <property type="project" value="UniProtKB-UniRule"/>
</dbReference>
<dbReference type="GO" id="GO:0046872">
    <property type="term" value="F:metal ion binding"/>
    <property type="evidence" value="ECO:0007669"/>
    <property type="project" value="UniProtKB-KW"/>
</dbReference>
<keyword evidence="3 4" id="KW-0862">Zinc</keyword>
<keyword evidence="1 4" id="KW-0479">Metal-binding</keyword>
<dbReference type="STRING" id="2177.BHR79_00815"/>
<dbReference type="Gene3D" id="3.20.20.140">
    <property type="entry name" value="Metal-dependent hydrolases"/>
    <property type="match status" value="1"/>
</dbReference>
<organism evidence="6 9">
    <name type="scientific">Methanohalophilus halophilus</name>
    <dbReference type="NCBI Taxonomy" id="2177"/>
    <lineage>
        <taxon>Archaea</taxon>
        <taxon>Methanobacteriati</taxon>
        <taxon>Methanobacteriota</taxon>
        <taxon>Stenosarchaea group</taxon>
        <taxon>Methanomicrobia</taxon>
        <taxon>Methanosarcinales</taxon>
        <taxon>Methanosarcinaceae</taxon>
        <taxon>Methanohalophilus</taxon>
    </lineage>
</organism>
<reference evidence="6 9" key="1">
    <citation type="submission" date="2016-10" db="EMBL/GenBank/DDBJ databases">
        <title>Methanohalophilus halophilus.</title>
        <authorList>
            <person name="L'haridon S."/>
        </authorList>
    </citation>
    <scope>NUCLEOTIDE SEQUENCE [LARGE SCALE GENOMIC DNA]</scope>
    <source>
        <strain evidence="6 9">Z-7982</strain>
    </source>
</reference>
<feature type="binding site" evidence="4">
    <location>
        <position position="65"/>
    </location>
    <ligand>
        <name>Zn(2+)</name>
        <dbReference type="ChEBI" id="CHEBI:29105"/>
    </ligand>
</feature>
<comment type="similarity">
    <text evidence="4">Belongs to the metallo-dependent hydrolases superfamily. MTA/SAH deaminase family.</text>
</comment>
<protein>
    <recommendedName>
        <fullName evidence="4">5'-deoxyadenosine deaminase</fullName>
        <shortName evidence="4">5'-dA deaminase</shortName>
        <ecNumber evidence="4">3.5.4.41</ecNumber>
    </recommendedName>
    <alternativeName>
        <fullName evidence="4">5'-methylthioadenosine deaminase</fullName>
        <shortName evidence="4">MTA deaminase</shortName>
        <ecNumber evidence="4">3.5.4.31</ecNumber>
    </alternativeName>
    <alternativeName>
        <fullName evidence="4">Adenosine deaminase</fullName>
        <ecNumber evidence="4">3.5.4.4</ecNumber>
    </alternativeName>
    <alternativeName>
        <fullName evidence="4">S-adenosylhomocysteine deaminase</fullName>
        <shortName evidence="4">SAH deaminase</shortName>
        <ecNumber evidence="4">3.5.4.28</ecNumber>
    </alternativeName>
</protein>
<evidence type="ECO:0000313" key="9">
    <source>
        <dbReference type="Proteomes" id="UP000186879"/>
    </source>
</evidence>
<dbReference type="InterPro" id="IPR023512">
    <property type="entry name" value="Deaminase_MtaD/DadD"/>
</dbReference>
<dbReference type="EMBL" id="FNMU01000005">
    <property type="protein sequence ID" value="SDW80371.1"/>
    <property type="molecule type" value="Genomic_DNA"/>
</dbReference>
<dbReference type="HAMAP" id="MF_01281">
    <property type="entry name" value="MTA_SAH_deamin"/>
    <property type="match status" value="1"/>
</dbReference>
<evidence type="ECO:0000256" key="4">
    <source>
        <dbReference type="HAMAP-Rule" id="MF_01281"/>
    </source>
</evidence>
<reference evidence="7 11" key="3">
    <citation type="submission" date="2018-10" db="EMBL/GenBank/DDBJ databases">
        <title>Cultivation of a novel Methanohalophilus strain from Kebrit Deep of the Red Sea and a genomic comparison of members of the genus Methanohalophilus.</title>
        <authorList>
            <person name="Guan Y."/>
            <person name="Ngugi D.K."/>
            <person name="Stingl U."/>
        </authorList>
    </citation>
    <scope>NUCLEOTIDE SEQUENCE [LARGE SCALE GENOMIC DNA]</scope>
    <source>
        <strain evidence="7 11">DSM 3094</strain>
    </source>
</reference>
<evidence type="ECO:0000313" key="8">
    <source>
        <dbReference type="EMBL" id="SDW80371.1"/>
    </source>
</evidence>
<dbReference type="EMBL" id="RJJG01000001">
    <property type="protein sequence ID" value="RNI10969.1"/>
    <property type="molecule type" value="Genomic_DNA"/>
</dbReference>
<evidence type="ECO:0000259" key="5">
    <source>
        <dbReference type="Pfam" id="PF01979"/>
    </source>
</evidence>
<feature type="domain" description="Amidohydrolase-related" evidence="5">
    <location>
        <begin position="54"/>
        <end position="400"/>
    </location>
</feature>
<evidence type="ECO:0000256" key="3">
    <source>
        <dbReference type="ARBA" id="ARBA00022833"/>
    </source>
</evidence>
<comment type="catalytic activity">
    <reaction evidence="4">
        <text>S-methyl-5'-thioadenosine + H2O + H(+) = S-methyl-5'-thioinosine + NH4(+)</text>
        <dbReference type="Rhea" id="RHEA:25025"/>
        <dbReference type="ChEBI" id="CHEBI:15377"/>
        <dbReference type="ChEBI" id="CHEBI:15378"/>
        <dbReference type="ChEBI" id="CHEBI:17509"/>
        <dbReference type="ChEBI" id="CHEBI:28938"/>
        <dbReference type="ChEBI" id="CHEBI:48595"/>
        <dbReference type="EC" id="3.5.4.31"/>
    </reaction>
</comment>
<dbReference type="InterPro" id="IPR006680">
    <property type="entry name" value="Amidohydro-rel"/>
</dbReference>
<evidence type="ECO:0000313" key="11">
    <source>
        <dbReference type="Proteomes" id="UP000267921"/>
    </source>
</evidence>
<comment type="catalytic activity">
    <reaction evidence="4">
        <text>S-adenosyl-L-homocysteine + H2O + H(+) = S-inosyl-L-homocysteine + NH4(+)</text>
        <dbReference type="Rhea" id="RHEA:20716"/>
        <dbReference type="ChEBI" id="CHEBI:15377"/>
        <dbReference type="ChEBI" id="CHEBI:15378"/>
        <dbReference type="ChEBI" id="CHEBI:28938"/>
        <dbReference type="ChEBI" id="CHEBI:57856"/>
        <dbReference type="ChEBI" id="CHEBI:57985"/>
        <dbReference type="EC" id="3.5.4.28"/>
    </reaction>
</comment>
<comment type="function">
    <text evidence="4">Catalyzes the deamination of three SAM-derived enzymatic products, namely 5'-deoxyadenosine, S-adenosyl-L-homocysteine, and 5'-methylthioadenosine, to produce the inosine analogs. Can also deaminate adenosine. The preferred substrate for this enzyme is 5'-deoxyadenosine, but all these substrates are efficiently deaminated. Likely functions in a S-adenosyl-L-methionine (SAM) recycling pathway from S-adenosyl-L-homocysteine (SAH) produced from SAM-dependent methylation reactions. May also be involved in the recycling of 5'-deoxyadenosine, whereupon the 5'-deoxyribose moiety of 5'-deoxyinosine is further metabolized to deoxyhexoses used for the biosynthesis of aromatic amino acids in methanogens.</text>
</comment>
<feature type="binding site" evidence="4">
    <location>
        <position position="214"/>
    </location>
    <ligand>
        <name>substrate</name>
    </ligand>
</feature>
<dbReference type="EC" id="3.5.4.4" evidence="4"/>
<feature type="binding site" evidence="4">
    <location>
        <position position="299"/>
    </location>
    <ligand>
        <name>substrate</name>
    </ligand>
</feature>
<dbReference type="GO" id="GO:0004000">
    <property type="term" value="F:adenosine deaminase activity"/>
    <property type="evidence" value="ECO:0007669"/>
    <property type="project" value="UniProtKB-UniRule"/>
</dbReference>
<evidence type="ECO:0000256" key="1">
    <source>
        <dbReference type="ARBA" id="ARBA00022723"/>
    </source>
</evidence>
<dbReference type="PANTHER" id="PTHR43794">
    <property type="entry name" value="AMINOHYDROLASE SSNA-RELATED"/>
    <property type="match status" value="1"/>
</dbReference>
<proteinExistence type="inferred from homology"/>
<dbReference type="GeneID" id="30582252"/>
<dbReference type="GO" id="GO:0090614">
    <property type="term" value="F:5'-methylthioadenosine deaminase activity"/>
    <property type="evidence" value="ECO:0007669"/>
    <property type="project" value="UniProtKB-EC"/>
</dbReference>
<dbReference type="GO" id="GO:0050270">
    <property type="term" value="F:S-adenosylhomocysteine deaminase activity"/>
    <property type="evidence" value="ECO:0007669"/>
    <property type="project" value="UniProtKB-EC"/>
</dbReference>
<dbReference type="InterPro" id="IPR032466">
    <property type="entry name" value="Metal_Hydrolase"/>
</dbReference>
<dbReference type="Pfam" id="PF01979">
    <property type="entry name" value="Amidohydro_1"/>
    <property type="match status" value="1"/>
</dbReference>
<dbReference type="Gene3D" id="2.30.40.10">
    <property type="entry name" value="Urease, subunit C, domain 1"/>
    <property type="match status" value="1"/>
</dbReference>
<dbReference type="PANTHER" id="PTHR43794:SF11">
    <property type="entry name" value="AMIDOHYDROLASE-RELATED DOMAIN-CONTAINING PROTEIN"/>
    <property type="match status" value="1"/>
</dbReference>
<dbReference type="SUPFAM" id="SSF51556">
    <property type="entry name" value="Metallo-dependent hydrolases"/>
    <property type="match status" value="1"/>
</dbReference>
<evidence type="ECO:0000313" key="10">
    <source>
        <dbReference type="Proteomes" id="UP000198669"/>
    </source>
</evidence>
<feature type="binding site" evidence="4">
    <location>
        <position position="92"/>
    </location>
    <ligand>
        <name>substrate</name>
    </ligand>
</feature>
<dbReference type="Proteomes" id="UP000198669">
    <property type="component" value="Unassembled WGS sequence"/>
</dbReference>
<dbReference type="CDD" id="cd01298">
    <property type="entry name" value="ATZ_TRZ_like"/>
    <property type="match status" value="1"/>
</dbReference>
<dbReference type="AlphaFoldDB" id="A0A1L3PZX9"/>
<dbReference type="EC" id="3.5.4.31" evidence="4"/>
<dbReference type="GO" id="GO:0090613">
    <property type="term" value="F:5'-deoxyadenosine deaminase activity"/>
    <property type="evidence" value="ECO:0007669"/>
    <property type="project" value="UniProtKB-UniRule"/>
</dbReference>
<comment type="cofactor">
    <cofactor evidence="4">
        <name>Zn(2+)</name>
        <dbReference type="ChEBI" id="CHEBI:29105"/>
    </cofactor>
    <text evidence="4">Binds 1 zinc ion per subunit.</text>
</comment>
<dbReference type="FunFam" id="3.20.20.140:FF:000014">
    <property type="entry name" value="5-methylthioadenosine/S-adenosylhomocysteine deaminase"/>
    <property type="match status" value="1"/>
</dbReference>
<dbReference type="NCBIfam" id="NF004701">
    <property type="entry name" value="PRK06038.1"/>
    <property type="match status" value="1"/>
</dbReference>
<dbReference type="EC" id="3.5.4.41" evidence="4"/>
<accession>A0A1L3PZX9</accession>
<dbReference type="InterPro" id="IPR011059">
    <property type="entry name" value="Metal-dep_hydrolase_composite"/>
</dbReference>
<feature type="binding site" evidence="4">
    <location>
        <position position="154"/>
    </location>
    <ligand>
        <name>substrate</name>
    </ligand>
</feature>
<feature type="binding site" evidence="4">
    <location>
        <position position="184"/>
    </location>
    <ligand>
        <name>substrate</name>
    </ligand>
</feature>
<gene>
    <name evidence="4" type="primary">dadD</name>
    <name evidence="6" type="ORF">BHR79_00815</name>
    <name evidence="7" type="ORF">EFE40_01980</name>
    <name evidence="8" type="ORF">SAMN04515625_1613</name>
</gene>